<sequence length="194" mass="22283">MNKPFNVLSHHLEKAVKEYSCVYSCIARAENALVAGDYDLVIKRAEDLIRSAAELKDMQQKKKVVDEIIGELTGTSILVIQIERGDANKIGEKKTPVCKQEPEKNIQLPSVYHGSETETRRSTMEERLRKLEVALQHTELMLRLHQRSVNNNPKEYSDSFKHGQELIFNDVFPSLEEAKSEFKLLKEELLCQKN</sequence>
<comment type="caution">
    <text evidence="1">The sequence shown here is derived from an EMBL/GenBank/DDBJ whole genome shotgun (WGS) entry which is preliminary data.</text>
</comment>
<dbReference type="Proteomes" id="UP001242313">
    <property type="component" value="Unassembled WGS sequence"/>
</dbReference>
<proteinExistence type="predicted"/>
<organism evidence="1 2">
    <name type="scientific">Mesobacillus stamsii</name>
    <dbReference type="NCBI Taxonomy" id="225347"/>
    <lineage>
        <taxon>Bacteria</taxon>
        <taxon>Bacillati</taxon>
        <taxon>Bacillota</taxon>
        <taxon>Bacilli</taxon>
        <taxon>Bacillales</taxon>
        <taxon>Bacillaceae</taxon>
        <taxon>Mesobacillus</taxon>
    </lineage>
</organism>
<keyword evidence="2" id="KW-1185">Reference proteome</keyword>
<dbReference type="EMBL" id="JAUSUN010000004">
    <property type="protein sequence ID" value="MDQ0412684.1"/>
    <property type="molecule type" value="Genomic_DNA"/>
</dbReference>
<evidence type="ECO:0000313" key="2">
    <source>
        <dbReference type="Proteomes" id="UP001242313"/>
    </source>
</evidence>
<dbReference type="RefSeq" id="WP_307191273.1">
    <property type="nucleotide sequence ID" value="NZ_JAUSUN010000004.1"/>
</dbReference>
<accession>A0ABU0FRY6</accession>
<protein>
    <submittedName>
        <fullName evidence="1">Uncharacterized protein</fullName>
    </submittedName>
</protein>
<evidence type="ECO:0000313" key="1">
    <source>
        <dbReference type="EMBL" id="MDQ0412684.1"/>
    </source>
</evidence>
<reference evidence="1 2" key="1">
    <citation type="submission" date="2023-07" db="EMBL/GenBank/DDBJ databases">
        <title>Genomic Encyclopedia of Type Strains, Phase IV (KMG-IV): sequencing the most valuable type-strain genomes for metagenomic binning, comparative biology and taxonomic classification.</title>
        <authorList>
            <person name="Goeker M."/>
        </authorList>
    </citation>
    <scope>NUCLEOTIDE SEQUENCE [LARGE SCALE GENOMIC DNA]</scope>
    <source>
        <strain evidence="1 2">DSM 19598</strain>
    </source>
</reference>
<name>A0ABU0FRY6_9BACI</name>
<gene>
    <name evidence="1" type="ORF">J2S25_000864</name>
</gene>